<dbReference type="Pfam" id="PF00501">
    <property type="entry name" value="AMP-binding"/>
    <property type="match status" value="1"/>
</dbReference>
<feature type="domain" description="AMP-dependent synthetase/ligase" evidence="5">
    <location>
        <begin position="19"/>
        <end position="401"/>
    </location>
</feature>
<protein>
    <submittedName>
        <fullName evidence="7">Long-chain-fatty-acid--CoA ligase</fullName>
    </submittedName>
</protein>
<dbReference type="PANTHER" id="PTHR43859">
    <property type="entry name" value="ACYL-ACTIVATING ENZYME"/>
    <property type="match status" value="1"/>
</dbReference>
<feature type="domain" description="AMP-binding enzyme C-terminal" evidence="6">
    <location>
        <begin position="450"/>
        <end position="524"/>
    </location>
</feature>
<name>A0A418SLV4_9RHOB</name>
<evidence type="ECO:0000313" key="8">
    <source>
        <dbReference type="Proteomes" id="UP000284202"/>
    </source>
</evidence>
<evidence type="ECO:0000256" key="4">
    <source>
        <dbReference type="ARBA" id="ARBA00023098"/>
    </source>
</evidence>
<dbReference type="InterPro" id="IPR000873">
    <property type="entry name" value="AMP-dep_synth/lig_dom"/>
</dbReference>
<dbReference type="Gene3D" id="3.40.50.12780">
    <property type="entry name" value="N-terminal domain of ligase-like"/>
    <property type="match status" value="1"/>
</dbReference>
<dbReference type="InterPro" id="IPR025110">
    <property type="entry name" value="AMP-bd_C"/>
</dbReference>
<comment type="caution">
    <text evidence="7">The sequence shown here is derived from an EMBL/GenBank/DDBJ whole genome shotgun (WGS) entry which is preliminary data.</text>
</comment>
<evidence type="ECO:0000259" key="5">
    <source>
        <dbReference type="Pfam" id="PF00501"/>
    </source>
</evidence>
<keyword evidence="8" id="KW-1185">Reference proteome</keyword>
<dbReference type="NCBIfam" id="NF004837">
    <property type="entry name" value="PRK06187.1"/>
    <property type="match status" value="1"/>
</dbReference>
<evidence type="ECO:0000259" key="6">
    <source>
        <dbReference type="Pfam" id="PF13193"/>
    </source>
</evidence>
<dbReference type="CDD" id="cd12119">
    <property type="entry name" value="ttLC_FACS_AlkK_like"/>
    <property type="match status" value="1"/>
</dbReference>
<dbReference type="InterPro" id="IPR020845">
    <property type="entry name" value="AMP-binding_CS"/>
</dbReference>
<dbReference type="AlphaFoldDB" id="A0A418SLV4"/>
<dbReference type="Proteomes" id="UP000284202">
    <property type="component" value="Unassembled WGS sequence"/>
</dbReference>
<dbReference type="InterPro" id="IPR042099">
    <property type="entry name" value="ANL_N_sf"/>
</dbReference>
<dbReference type="InterPro" id="IPR045851">
    <property type="entry name" value="AMP-bd_C_sf"/>
</dbReference>
<dbReference type="PANTHER" id="PTHR43859:SF4">
    <property type="entry name" value="BUTANOATE--COA LIGASE AAE1-RELATED"/>
    <property type="match status" value="1"/>
</dbReference>
<dbReference type="Pfam" id="PF13193">
    <property type="entry name" value="AMP-binding_C"/>
    <property type="match status" value="1"/>
</dbReference>
<evidence type="ECO:0000313" key="7">
    <source>
        <dbReference type="EMBL" id="RJE81938.1"/>
    </source>
</evidence>
<evidence type="ECO:0000256" key="1">
    <source>
        <dbReference type="ARBA" id="ARBA00006432"/>
    </source>
</evidence>
<evidence type="ECO:0000256" key="2">
    <source>
        <dbReference type="ARBA" id="ARBA00022598"/>
    </source>
</evidence>
<accession>A0A418SLV4</accession>
<proteinExistence type="inferred from homology"/>
<dbReference type="EMBL" id="QZCG01000023">
    <property type="protein sequence ID" value="RJE81938.1"/>
    <property type="molecule type" value="Genomic_DNA"/>
</dbReference>
<keyword evidence="2 7" id="KW-0436">Ligase</keyword>
<evidence type="ECO:0000256" key="3">
    <source>
        <dbReference type="ARBA" id="ARBA00022832"/>
    </source>
</evidence>
<dbReference type="SUPFAM" id="SSF56801">
    <property type="entry name" value="Acetyl-CoA synthetase-like"/>
    <property type="match status" value="1"/>
</dbReference>
<dbReference type="GO" id="GO:0016874">
    <property type="term" value="F:ligase activity"/>
    <property type="evidence" value="ECO:0007669"/>
    <property type="project" value="UniProtKB-KW"/>
</dbReference>
<keyword evidence="3" id="KW-0276">Fatty acid metabolism</keyword>
<reference evidence="8" key="1">
    <citation type="submission" date="2018-09" db="EMBL/GenBank/DDBJ databases">
        <title>Acidovorax cavernicola nov. sp. isolated from Gruta de las Maravillas (Aracena, Spain).</title>
        <authorList>
            <person name="Jurado V."/>
            <person name="Gutierrez-Patricio S."/>
            <person name="Gonzalez-Pimentel J.L."/>
            <person name="Miller A.Z."/>
            <person name="Laiz L."/>
            <person name="Saiz-Jimenez C."/>
        </authorList>
    </citation>
    <scope>NUCLEOTIDE SEQUENCE [LARGE SCALE GENOMIC DNA]</scope>
    <source>
        <strain evidence="8">1011MAR3C25</strain>
    </source>
</reference>
<dbReference type="Gene3D" id="3.30.300.30">
    <property type="match status" value="1"/>
</dbReference>
<dbReference type="PROSITE" id="PS00455">
    <property type="entry name" value="AMP_BINDING"/>
    <property type="match status" value="1"/>
</dbReference>
<dbReference type="OrthoDB" id="9803968at2"/>
<sequence>MSGTMMYQPLTTGSLIDHAARYHGGTEIVSVETTGGTARSDWATTQANARRLASALDRLGIPAGARCGTIAWNNRRHLEIYFGVGAGGRVTHTINPRLTPEQLIFIADDAGDEVIFFDRTFLPAAAKLCPHFKTVKHAVLMGPRDDEAAGMIEGLLFYDELLEQGDPDYQWPDLDERSAAALCYTSGTTGNPKGVQYSHRSLVLHAFGANQPDGTCISAMDSLLPVVPMFHVNAWGIPYIAAMAGARLIMPGPKLDGESLMNLINDERVNVAFGVPTIWMGLLQALRSSGGKLPLLERTFVGGTALPPSMIDAFREEYGVELIHAWGMTETAPVATLNKLLHKHLELSQDEQRRLRHGQGRPLFGVELRVIDSETGQLQPNDGERQGNLQIRGHWIVESYYGKAENALTEDGWFDTGDIATLDPDGYMVIRDRAKDIIKSGGEWISTVDLENIAIAHPGIGNAAAIAAYHPKWDERPVLICIRAEGSTVEEAELLASYDGKVAKWQVPDRVIFVDSLPIGATGKVQKNKLREKYGRILTEDGA</sequence>
<gene>
    <name evidence="7" type="ORF">D3P04_22410</name>
</gene>
<keyword evidence="4" id="KW-0443">Lipid metabolism</keyword>
<dbReference type="RefSeq" id="WP_119752110.1">
    <property type="nucleotide sequence ID" value="NZ_QZCG01000023.1"/>
</dbReference>
<dbReference type="GO" id="GO:0006631">
    <property type="term" value="P:fatty acid metabolic process"/>
    <property type="evidence" value="ECO:0007669"/>
    <property type="project" value="UniProtKB-KW"/>
</dbReference>
<organism evidence="7 8">
    <name type="scientific">Paracoccus onubensis</name>
    <dbReference type="NCBI Taxonomy" id="1675788"/>
    <lineage>
        <taxon>Bacteria</taxon>
        <taxon>Pseudomonadati</taxon>
        <taxon>Pseudomonadota</taxon>
        <taxon>Alphaproteobacteria</taxon>
        <taxon>Rhodobacterales</taxon>
        <taxon>Paracoccaceae</taxon>
        <taxon>Paracoccus</taxon>
    </lineage>
</organism>
<comment type="similarity">
    <text evidence="1">Belongs to the ATP-dependent AMP-binding enzyme family.</text>
</comment>